<name>A0ACB9IS78_9ASTR</name>
<sequence length="109" mass="12846">MVSGSVTVWNSIRRWWDRERVRRRWTSPARVSLPSNRSWFLAMTVAVVIDRRRLLRCGDRQLRQWHPNLVQLIGCCVEDGNRILVYDYLKNNSLATAMLSTLIPFLPSF</sequence>
<evidence type="ECO:0000313" key="2">
    <source>
        <dbReference type="Proteomes" id="UP001056120"/>
    </source>
</evidence>
<reference evidence="1 2" key="2">
    <citation type="journal article" date="2022" name="Mol. Ecol. Resour.">
        <title>The genomes of chicory, endive, great burdock and yacon provide insights into Asteraceae paleo-polyploidization history and plant inulin production.</title>
        <authorList>
            <person name="Fan W."/>
            <person name="Wang S."/>
            <person name="Wang H."/>
            <person name="Wang A."/>
            <person name="Jiang F."/>
            <person name="Liu H."/>
            <person name="Zhao H."/>
            <person name="Xu D."/>
            <person name="Zhang Y."/>
        </authorList>
    </citation>
    <scope>NUCLEOTIDE SEQUENCE [LARGE SCALE GENOMIC DNA]</scope>
    <source>
        <strain evidence="2">cv. Yunnan</strain>
        <tissue evidence="1">Leaves</tissue>
    </source>
</reference>
<reference evidence="2" key="1">
    <citation type="journal article" date="2022" name="Mol. Ecol. Resour.">
        <title>The genomes of chicory, endive, great burdock and yacon provide insights into Asteraceae palaeo-polyploidization history and plant inulin production.</title>
        <authorList>
            <person name="Fan W."/>
            <person name="Wang S."/>
            <person name="Wang H."/>
            <person name="Wang A."/>
            <person name="Jiang F."/>
            <person name="Liu H."/>
            <person name="Zhao H."/>
            <person name="Xu D."/>
            <person name="Zhang Y."/>
        </authorList>
    </citation>
    <scope>NUCLEOTIDE SEQUENCE [LARGE SCALE GENOMIC DNA]</scope>
    <source>
        <strain evidence="2">cv. Yunnan</strain>
    </source>
</reference>
<organism evidence="1 2">
    <name type="scientific">Smallanthus sonchifolius</name>
    <dbReference type="NCBI Taxonomy" id="185202"/>
    <lineage>
        <taxon>Eukaryota</taxon>
        <taxon>Viridiplantae</taxon>
        <taxon>Streptophyta</taxon>
        <taxon>Embryophyta</taxon>
        <taxon>Tracheophyta</taxon>
        <taxon>Spermatophyta</taxon>
        <taxon>Magnoliopsida</taxon>
        <taxon>eudicotyledons</taxon>
        <taxon>Gunneridae</taxon>
        <taxon>Pentapetalae</taxon>
        <taxon>asterids</taxon>
        <taxon>campanulids</taxon>
        <taxon>Asterales</taxon>
        <taxon>Asteraceae</taxon>
        <taxon>Asteroideae</taxon>
        <taxon>Heliantheae alliance</taxon>
        <taxon>Millerieae</taxon>
        <taxon>Smallanthus</taxon>
    </lineage>
</organism>
<evidence type="ECO:0000313" key="1">
    <source>
        <dbReference type="EMBL" id="KAI3810952.1"/>
    </source>
</evidence>
<proteinExistence type="predicted"/>
<comment type="caution">
    <text evidence="1">The sequence shown here is derived from an EMBL/GenBank/DDBJ whole genome shotgun (WGS) entry which is preliminary data.</text>
</comment>
<dbReference type="Proteomes" id="UP001056120">
    <property type="component" value="Linkage Group LG07"/>
</dbReference>
<gene>
    <name evidence="1" type="ORF">L1987_20638</name>
</gene>
<dbReference type="EMBL" id="CM042024">
    <property type="protein sequence ID" value="KAI3810952.1"/>
    <property type="molecule type" value="Genomic_DNA"/>
</dbReference>
<keyword evidence="2" id="KW-1185">Reference proteome</keyword>
<accession>A0ACB9IS78</accession>
<protein>
    <submittedName>
        <fullName evidence="1">Uncharacterized protein</fullName>
    </submittedName>
</protein>